<dbReference type="KEGG" id="halg:HUG10_09975"/>
<name>A0A7D5KUS0_9EURY</name>
<proteinExistence type="predicted"/>
<dbReference type="RefSeq" id="WP_179169435.1">
    <property type="nucleotide sequence ID" value="NZ_CP058529.1"/>
</dbReference>
<evidence type="ECO:0000313" key="5">
    <source>
        <dbReference type="Proteomes" id="UP000509750"/>
    </source>
</evidence>
<dbReference type="InterPro" id="IPR036188">
    <property type="entry name" value="FAD/NAD-bd_sf"/>
</dbReference>
<evidence type="ECO:0000256" key="1">
    <source>
        <dbReference type="ARBA" id="ARBA00022630"/>
    </source>
</evidence>
<dbReference type="Proteomes" id="UP000509750">
    <property type="component" value="Chromosome"/>
</dbReference>
<reference evidence="4 5" key="1">
    <citation type="submission" date="2020-07" db="EMBL/GenBank/DDBJ databases">
        <title>Gai3-2, isolated from salt lake.</title>
        <authorList>
            <person name="Cui H."/>
            <person name="Shi X."/>
        </authorList>
    </citation>
    <scope>NUCLEOTIDE SEQUENCE [LARGE SCALE GENOMIC DNA]</scope>
    <source>
        <strain evidence="4 5">Gai3-2</strain>
    </source>
</reference>
<dbReference type="AlphaFoldDB" id="A0A7D5KUS0"/>
<keyword evidence="2" id="KW-0560">Oxidoreductase</keyword>
<dbReference type="PANTHER" id="PTHR48105">
    <property type="entry name" value="THIOREDOXIN REDUCTASE 1-RELATED-RELATED"/>
    <property type="match status" value="1"/>
</dbReference>
<dbReference type="InterPro" id="IPR023753">
    <property type="entry name" value="FAD/NAD-binding_dom"/>
</dbReference>
<dbReference type="PRINTS" id="PR00368">
    <property type="entry name" value="FADPNR"/>
</dbReference>
<evidence type="ECO:0000259" key="3">
    <source>
        <dbReference type="Pfam" id="PF07992"/>
    </source>
</evidence>
<sequence length="353" mass="38133">MSDRLSYEVAVVGGGPAGLTTALYTTRLGHRTAVFEREGGRHTAVSHVHNMLGVSEDVSGRQLADHAVEQLWEYGGEYYLDTVNAVERRGDADSSFVVDAARTTVEAERVVLATGFTDVEPPVPDLKRFTGRGLHYCLHCDAYTLGDGPVYVLGHGEGAAHAAMLMLNFTADVDLLLNGNEPEWSAGTERQVRAHPIDRVETPVVDVFARDESADEPWIGGMTFADGSDREYLGGFAMYGREYNTALAESLGCELTDEGAVAVDGSRETSVEGAYAVGDVTHGLNQTVVALGDGARAGIALHRSLRPYPCPPDELDDIEELDVPGSSDDLCSRMRAVRERETHAGLRKPEPDR</sequence>
<evidence type="ECO:0000256" key="2">
    <source>
        <dbReference type="ARBA" id="ARBA00023002"/>
    </source>
</evidence>
<dbReference type="GO" id="GO:0016491">
    <property type="term" value="F:oxidoreductase activity"/>
    <property type="evidence" value="ECO:0007669"/>
    <property type="project" value="UniProtKB-KW"/>
</dbReference>
<organism evidence="4 5">
    <name type="scientific">Halorarum halophilum</name>
    <dbReference type="NCBI Taxonomy" id="2743090"/>
    <lineage>
        <taxon>Archaea</taxon>
        <taxon>Methanobacteriati</taxon>
        <taxon>Methanobacteriota</taxon>
        <taxon>Stenosarchaea group</taxon>
        <taxon>Halobacteria</taxon>
        <taxon>Halobacteriales</taxon>
        <taxon>Haloferacaceae</taxon>
        <taxon>Halorarum</taxon>
    </lineage>
</organism>
<feature type="domain" description="FAD/NAD(P)-binding" evidence="3">
    <location>
        <begin position="7"/>
        <end position="294"/>
    </location>
</feature>
<dbReference type="SUPFAM" id="SSF51905">
    <property type="entry name" value="FAD/NAD(P)-binding domain"/>
    <property type="match status" value="2"/>
</dbReference>
<dbReference type="EMBL" id="CP058529">
    <property type="protein sequence ID" value="QLG27860.1"/>
    <property type="molecule type" value="Genomic_DNA"/>
</dbReference>
<dbReference type="GeneID" id="56029162"/>
<keyword evidence="1" id="KW-0285">Flavoprotein</keyword>
<dbReference type="Gene3D" id="3.50.50.60">
    <property type="entry name" value="FAD/NAD(P)-binding domain"/>
    <property type="match status" value="2"/>
</dbReference>
<keyword evidence="5" id="KW-1185">Reference proteome</keyword>
<dbReference type="OrthoDB" id="27340at2157"/>
<dbReference type="Pfam" id="PF07992">
    <property type="entry name" value="Pyr_redox_2"/>
    <property type="match status" value="1"/>
</dbReference>
<accession>A0A7D5KUS0</accession>
<protein>
    <submittedName>
        <fullName evidence="4">NAD(P)/FAD-dependent oxidoreductase</fullName>
    </submittedName>
</protein>
<dbReference type="PRINTS" id="PR00469">
    <property type="entry name" value="PNDRDTASEII"/>
</dbReference>
<gene>
    <name evidence="4" type="ORF">HUG10_09975</name>
</gene>
<dbReference type="InterPro" id="IPR050097">
    <property type="entry name" value="Ferredoxin-NADP_redctase_2"/>
</dbReference>
<evidence type="ECO:0000313" key="4">
    <source>
        <dbReference type="EMBL" id="QLG27860.1"/>
    </source>
</evidence>